<dbReference type="PANTHER" id="PTHR48044">
    <property type="entry name" value="GLYCOSYLTRANSFERASE"/>
    <property type="match status" value="1"/>
</dbReference>
<sequence length="347" mass="39437">MDQNQTIFRTLMFPWLAHGHISPFLELAKILSKSNFQIYFCSTAIILDSIKRTLNKDDSNVFPIELVELKLPSFQELPPSYHTTKNIPPHLMPTLMKAFQESSSNFSDIITNLKPDLLIYDGFQPWSAKIASSLGFPCVHFAICGSTTLSFFHHLYTHESYDSFPYNGIYLHEYEKRDLLVQGESIKVEDIGEGFAFGVLELSCEIVLVKTYRGIEGKYIDYLSTLCNRRIVPVVHLLLEIKKIDDFSTLYISFGSENYLSKKQIQEIAKGLELSNANFIWVDRSSSGNENVIEEAFRKGLTDRGKVVKGWANQVEILAHKSVGGFMSHCGWSSITESVYFGVPQCR</sequence>
<evidence type="ECO:0000259" key="3">
    <source>
        <dbReference type="Pfam" id="PF26168"/>
    </source>
</evidence>
<reference evidence="5" key="1">
    <citation type="journal article" date="2018" name="Gigascience">
        <title>Genome assembly of the Pink Ipe (Handroanthus impetiginosus, Bignoniaceae), a highly valued, ecologically keystone Neotropical timber forest tree.</title>
        <authorList>
            <person name="Silva-Junior O.B."/>
            <person name="Grattapaglia D."/>
            <person name="Novaes E."/>
            <person name="Collevatti R.G."/>
        </authorList>
    </citation>
    <scope>NUCLEOTIDE SEQUENCE [LARGE SCALE GENOMIC DNA]</scope>
    <source>
        <strain evidence="5">cv. UFG-1</strain>
    </source>
</reference>
<proteinExistence type="inferred from homology"/>
<organism evidence="4 5">
    <name type="scientific">Handroanthus impetiginosus</name>
    <dbReference type="NCBI Taxonomy" id="429701"/>
    <lineage>
        <taxon>Eukaryota</taxon>
        <taxon>Viridiplantae</taxon>
        <taxon>Streptophyta</taxon>
        <taxon>Embryophyta</taxon>
        <taxon>Tracheophyta</taxon>
        <taxon>Spermatophyta</taxon>
        <taxon>Magnoliopsida</taxon>
        <taxon>eudicotyledons</taxon>
        <taxon>Gunneridae</taxon>
        <taxon>Pentapetalae</taxon>
        <taxon>asterids</taxon>
        <taxon>lamiids</taxon>
        <taxon>Lamiales</taxon>
        <taxon>Bignoniaceae</taxon>
        <taxon>Crescentiina</taxon>
        <taxon>Tabebuia alliance</taxon>
        <taxon>Handroanthus</taxon>
    </lineage>
</organism>
<evidence type="ECO:0000256" key="1">
    <source>
        <dbReference type="ARBA" id="ARBA00009995"/>
    </source>
</evidence>
<comment type="similarity">
    <text evidence="1">Belongs to the UDP-glycosyltransferase family.</text>
</comment>
<dbReference type="GO" id="GO:0008194">
    <property type="term" value="F:UDP-glycosyltransferase activity"/>
    <property type="evidence" value="ECO:0007669"/>
    <property type="project" value="InterPro"/>
</dbReference>
<name>A0A2G9HAN0_9LAMI</name>
<keyword evidence="5" id="KW-1185">Reference proteome</keyword>
<evidence type="ECO:0000313" key="5">
    <source>
        <dbReference type="Proteomes" id="UP000231279"/>
    </source>
</evidence>
<dbReference type="Pfam" id="PF00201">
    <property type="entry name" value="UDPGT"/>
    <property type="match status" value="1"/>
</dbReference>
<dbReference type="CDD" id="cd03784">
    <property type="entry name" value="GT1_Gtf-like"/>
    <property type="match status" value="1"/>
</dbReference>
<comment type="caution">
    <text evidence="4">The sequence shown here is derived from an EMBL/GenBank/DDBJ whole genome shotgun (WGS) entry which is preliminary data.</text>
</comment>
<gene>
    <name evidence="4" type="ORF">CDL12_13006</name>
</gene>
<dbReference type="SUPFAM" id="SSF53756">
    <property type="entry name" value="UDP-Glycosyltransferase/glycogen phosphorylase"/>
    <property type="match status" value="1"/>
</dbReference>
<dbReference type="Proteomes" id="UP000231279">
    <property type="component" value="Unassembled WGS sequence"/>
</dbReference>
<dbReference type="PANTHER" id="PTHR48044:SF82">
    <property type="entry name" value="GLYCOSYLTRANSFERASE"/>
    <property type="match status" value="1"/>
</dbReference>
<dbReference type="InterPro" id="IPR058980">
    <property type="entry name" value="Glyco_transf_N"/>
</dbReference>
<dbReference type="EMBL" id="NKXS01002300">
    <property type="protein sequence ID" value="PIN14360.1"/>
    <property type="molecule type" value="Genomic_DNA"/>
</dbReference>
<dbReference type="Pfam" id="PF26168">
    <property type="entry name" value="Glyco_transf_N"/>
    <property type="match status" value="1"/>
</dbReference>
<evidence type="ECO:0000313" key="4">
    <source>
        <dbReference type="EMBL" id="PIN14360.1"/>
    </source>
</evidence>
<dbReference type="Gene3D" id="3.40.50.2000">
    <property type="entry name" value="Glycogen Phosphorylase B"/>
    <property type="match status" value="2"/>
</dbReference>
<dbReference type="GO" id="GO:1901135">
    <property type="term" value="P:carbohydrate derivative metabolic process"/>
    <property type="evidence" value="ECO:0007669"/>
    <property type="project" value="UniProtKB-ARBA"/>
</dbReference>
<protein>
    <submittedName>
        <fullName evidence="4">UDP-glucuronosyl and UDP-glucosyl transferase</fullName>
    </submittedName>
</protein>
<dbReference type="InterPro" id="IPR002213">
    <property type="entry name" value="UDP_glucos_trans"/>
</dbReference>
<keyword evidence="2 4" id="KW-0808">Transferase</keyword>
<feature type="domain" description="Glycosyltransferase N-terminal" evidence="3">
    <location>
        <begin position="11"/>
        <end position="223"/>
    </location>
</feature>
<evidence type="ECO:0000256" key="2">
    <source>
        <dbReference type="ARBA" id="ARBA00022679"/>
    </source>
</evidence>
<dbReference type="AlphaFoldDB" id="A0A2G9HAN0"/>
<accession>A0A2G9HAN0</accession>
<dbReference type="OrthoDB" id="5835829at2759"/>